<evidence type="ECO:0000256" key="4">
    <source>
        <dbReference type="ARBA" id="ARBA00022840"/>
    </source>
</evidence>
<comment type="similarity">
    <text evidence="1">Belongs to the ABC transporter superfamily.</text>
</comment>
<name>A0A1C4BPA3_9BACT</name>
<dbReference type="PANTHER" id="PTHR43335">
    <property type="entry name" value="ABC TRANSPORTER, ATP-BINDING PROTEIN"/>
    <property type="match status" value="1"/>
</dbReference>
<evidence type="ECO:0000313" key="6">
    <source>
        <dbReference type="EMBL" id="SCC08660.1"/>
    </source>
</evidence>
<evidence type="ECO:0000256" key="1">
    <source>
        <dbReference type="ARBA" id="ARBA00005417"/>
    </source>
</evidence>
<keyword evidence="4 6" id="KW-0067">ATP-binding</keyword>
<dbReference type="GO" id="GO:0005524">
    <property type="term" value="F:ATP binding"/>
    <property type="evidence" value="ECO:0007669"/>
    <property type="project" value="UniProtKB-KW"/>
</dbReference>
<reference evidence="6 7" key="1">
    <citation type="submission" date="2016-08" db="EMBL/GenBank/DDBJ databases">
        <authorList>
            <person name="Seilhamer J.J."/>
        </authorList>
    </citation>
    <scope>NUCLEOTIDE SEQUENCE [LARGE SCALE GENOMIC DNA]</scope>
    <source>
        <strain evidence="6 7">A37T2</strain>
    </source>
</reference>
<dbReference type="InterPro" id="IPR003593">
    <property type="entry name" value="AAA+_ATPase"/>
</dbReference>
<dbReference type="GO" id="GO:0016887">
    <property type="term" value="F:ATP hydrolysis activity"/>
    <property type="evidence" value="ECO:0007669"/>
    <property type="project" value="InterPro"/>
</dbReference>
<dbReference type="InterPro" id="IPR027417">
    <property type="entry name" value="P-loop_NTPase"/>
</dbReference>
<dbReference type="EMBL" id="FMAR01000003">
    <property type="protein sequence ID" value="SCC08660.1"/>
    <property type="molecule type" value="Genomic_DNA"/>
</dbReference>
<dbReference type="Gene3D" id="3.40.50.300">
    <property type="entry name" value="P-loop containing nucleotide triphosphate hydrolases"/>
    <property type="match status" value="1"/>
</dbReference>
<sequence>MLLIFRYHRSNQTTVFLWPIRAYTNYYYPGNLAIHRFNQFTLSILSLQQISKNYGAIQALNAVSFDVPNGSVFGILGPNGSGKTTLLGIVTDVLKANSGSFTLFDQPAAATQRRQIGTLLETPNFYHYLSAYDNLTISASIKGHGENDIERVLKVVGLWERKDAKFKTYSLGMKQRLAIGAALLGNPEVLVLDEPTNGLDPVGIAEVRTLIRDLAKGGKTIIMASHLLDEVERVCTHVAILRKGTLLLSGAVNEVIQREEIFELGAASIEMLRRTLEQHPGFISFAGSNEGDTVQAIFKSDVNPATINHFCAEKGIWLNHLQSRKKSLETAFLELTNDTRN</sequence>
<feature type="domain" description="ABC transporter" evidence="5">
    <location>
        <begin position="45"/>
        <end position="268"/>
    </location>
</feature>
<keyword evidence="2" id="KW-0813">Transport</keyword>
<dbReference type="SUPFAM" id="SSF52540">
    <property type="entry name" value="P-loop containing nucleoside triphosphate hydrolases"/>
    <property type="match status" value="1"/>
</dbReference>
<protein>
    <submittedName>
        <fullName evidence="6">ABC-2 type transport system ATP-binding protein</fullName>
    </submittedName>
</protein>
<gene>
    <name evidence="6" type="ORF">GA0116948_103195</name>
</gene>
<accession>A0A1C4BPA3</accession>
<dbReference type="PANTHER" id="PTHR43335:SF2">
    <property type="entry name" value="ABC TRANSPORTER, ATP-BINDING PROTEIN"/>
    <property type="match status" value="1"/>
</dbReference>
<evidence type="ECO:0000256" key="3">
    <source>
        <dbReference type="ARBA" id="ARBA00022741"/>
    </source>
</evidence>
<proteinExistence type="inferred from homology"/>
<evidence type="ECO:0000256" key="2">
    <source>
        <dbReference type="ARBA" id="ARBA00022448"/>
    </source>
</evidence>
<dbReference type="InterPro" id="IPR003439">
    <property type="entry name" value="ABC_transporter-like_ATP-bd"/>
</dbReference>
<organism evidence="6 7">
    <name type="scientific">Chitinophaga costaii</name>
    <dbReference type="NCBI Taxonomy" id="1335309"/>
    <lineage>
        <taxon>Bacteria</taxon>
        <taxon>Pseudomonadati</taxon>
        <taxon>Bacteroidota</taxon>
        <taxon>Chitinophagia</taxon>
        <taxon>Chitinophagales</taxon>
        <taxon>Chitinophagaceae</taxon>
        <taxon>Chitinophaga</taxon>
    </lineage>
</organism>
<dbReference type="SMART" id="SM00382">
    <property type="entry name" value="AAA"/>
    <property type="match status" value="1"/>
</dbReference>
<keyword evidence="7" id="KW-1185">Reference proteome</keyword>
<dbReference type="STRING" id="1335309.GA0116948_103195"/>
<evidence type="ECO:0000313" key="7">
    <source>
        <dbReference type="Proteomes" id="UP000242818"/>
    </source>
</evidence>
<dbReference type="InterPro" id="IPR017871">
    <property type="entry name" value="ABC_transporter-like_CS"/>
</dbReference>
<dbReference type="AlphaFoldDB" id="A0A1C4BPA3"/>
<dbReference type="Pfam" id="PF00005">
    <property type="entry name" value="ABC_tran"/>
    <property type="match status" value="1"/>
</dbReference>
<dbReference type="Proteomes" id="UP000242818">
    <property type="component" value="Unassembled WGS sequence"/>
</dbReference>
<dbReference type="PROSITE" id="PS50893">
    <property type="entry name" value="ABC_TRANSPORTER_2"/>
    <property type="match status" value="1"/>
</dbReference>
<keyword evidence="3" id="KW-0547">Nucleotide-binding</keyword>
<evidence type="ECO:0000259" key="5">
    <source>
        <dbReference type="PROSITE" id="PS50893"/>
    </source>
</evidence>
<dbReference type="PROSITE" id="PS00211">
    <property type="entry name" value="ABC_TRANSPORTER_1"/>
    <property type="match status" value="1"/>
</dbReference>